<dbReference type="AlphaFoldDB" id="A0A4Q4Z7N5"/>
<dbReference type="RefSeq" id="WP_134719730.1">
    <property type="nucleotide sequence ID" value="NZ_SDKM01000033.1"/>
</dbReference>
<sequence>MDTLHDRLAELAEDAPTGGAPAAELWARGKRAHRLRVGALAAALTVVGVVGTGIGVRLADGGDERSDIAPAGIAGMALPIEYPVGQALPDLGDKPGPLAAIWFVPRGGGGAPEVVGLVAETGEFGTLPIDVSRDYVRGKHFALSPDGRRIAYQTSDPSAGEPMVHDLESGESYAPAFEDFGPDFEPTEGYTWVDSTHLVGHADMDADGWLNDAEGWAWEPGTAPKEVDVIAYVGSPYLVENAGREPWFLTSDDPRKCLSLRDLPGGKQIPVLCDVVGRLGSEFALTHDGDGAVIALDIRGVEDESLRHVVATPDAPRHGAFATDLIAHALGLAGGAS</sequence>
<gene>
    <name evidence="2" type="ORF">EKO23_19150</name>
</gene>
<dbReference type="OrthoDB" id="3779542at2"/>
<dbReference type="SUPFAM" id="SSF69304">
    <property type="entry name" value="Tricorn protease N-terminal domain"/>
    <property type="match status" value="1"/>
</dbReference>
<name>A0A4Q4Z7N5_9ACTN</name>
<dbReference type="EMBL" id="SDKM01000033">
    <property type="protein sequence ID" value="RYP83415.1"/>
    <property type="molecule type" value="Genomic_DNA"/>
</dbReference>
<keyword evidence="1" id="KW-0812">Transmembrane</keyword>
<keyword evidence="3" id="KW-1185">Reference proteome</keyword>
<evidence type="ECO:0000313" key="3">
    <source>
        <dbReference type="Proteomes" id="UP000295198"/>
    </source>
</evidence>
<accession>A0A4Q4Z7N5</accession>
<proteinExistence type="predicted"/>
<evidence type="ECO:0008006" key="4">
    <source>
        <dbReference type="Google" id="ProtNLM"/>
    </source>
</evidence>
<protein>
    <recommendedName>
        <fullName evidence="4">WD40 repeat domain-containing protein</fullName>
    </recommendedName>
</protein>
<reference evidence="2 3" key="1">
    <citation type="submission" date="2019-01" db="EMBL/GenBank/DDBJ databases">
        <title>Nocardioides guangzhouensis sp. nov., an actinobacterium isolated from soil.</title>
        <authorList>
            <person name="Fu Y."/>
            <person name="Cai Y."/>
            <person name="Lin Z."/>
            <person name="Chen P."/>
        </authorList>
    </citation>
    <scope>NUCLEOTIDE SEQUENCE [LARGE SCALE GENOMIC DNA]</scope>
    <source>
        <strain evidence="2 3">130</strain>
    </source>
</reference>
<evidence type="ECO:0000256" key="1">
    <source>
        <dbReference type="SAM" id="Phobius"/>
    </source>
</evidence>
<keyword evidence="1" id="KW-1133">Transmembrane helix</keyword>
<organism evidence="2 3">
    <name type="scientific">Nocardioides guangzhouensis</name>
    <dbReference type="NCBI Taxonomy" id="2497878"/>
    <lineage>
        <taxon>Bacteria</taxon>
        <taxon>Bacillati</taxon>
        <taxon>Actinomycetota</taxon>
        <taxon>Actinomycetes</taxon>
        <taxon>Propionibacteriales</taxon>
        <taxon>Nocardioidaceae</taxon>
        <taxon>Nocardioides</taxon>
    </lineage>
</organism>
<feature type="transmembrane region" description="Helical" evidence="1">
    <location>
        <begin position="37"/>
        <end position="56"/>
    </location>
</feature>
<keyword evidence="1" id="KW-0472">Membrane</keyword>
<evidence type="ECO:0000313" key="2">
    <source>
        <dbReference type="EMBL" id="RYP83415.1"/>
    </source>
</evidence>
<dbReference type="Proteomes" id="UP000295198">
    <property type="component" value="Unassembled WGS sequence"/>
</dbReference>
<comment type="caution">
    <text evidence="2">The sequence shown here is derived from an EMBL/GenBank/DDBJ whole genome shotgun (WGS) entry which is preliminary data.</text>
</comment>